<dbReference type="Pfam" id="PF03797">
    <property type="entry name" value="Autotransporter"/>
    <property type="match status" value="1"/>
</dbReference>
<evidence type="ECO:0000259" key="3">
    <source>
        <dbReference type="PROSITE" id="PS51208"/>
    </source>
</evidence>
<sequence length="1457" mass="146491">MKSPNQIFTKAPRSKLKPLVAAMLPLMAFGIHNPVLAAVIDYTNGEEKTDAIALTDNSTQLQVTAGTATQSGSIGGDFDLEKIGAGTLIFSGMNSYRGDTNISAGTLRIANTGAILNTSGTVNVSAGAFFDIATSVSIDGFTGAGTTSINTSQTLTIGVNSSASTQNIEYSGVITGAGNLYSYANRTLSGNNSYTGTTTVDNGTVIVSATGDINESSAISITANGTLNVDGGGNAAIGDTVAITNAGNFILTGSDETIGSITGAGNINLNNNTLTTGSDGTSTTVSGVISGPDGRLTKEGAGTFTLSGANTYTGATTINAGTLQAANASALGKNSAVTVNGGSLDLTTDLSIGSLAGAGNVTLNANTLTTGGNNSSTTYSGVLSGNGALIKQGTGTTTLSGTNTYTGGTTINDGTIRIGAADNLGSGALTLDGGTLQTTASFTSNRGTTLGASGGSFNIDTGITLSESGNISGSGRLSKTGEGTLTLSGTNTYTGGTTINDGTLQIGNGGTSGTLGTGNVTNNSALVFNRSDDSSYTGVISGTGTVTKDGAGKLTLSGNNTYSGTTTISDGTLQVGNGGTSGTLGNGNVTNNSALVFNRSDDSSYNGVISGTGTVSKDGAGTLTLSGTNTYSGGTTINDGTISIGALANLGSGALTLDGGTLQTTSSFTSNRGTTLGASGGSFNIDAGITLTQSGNISGSGSLTKTGEGTLVLSGSNNTFTGGTVVADGRLIALDGGAIAKAGNITNNAIVEFQIGLNASEYHYDQISGTGSLIKSGAGNVVLNGNNTYTGGTTISEGILSIGGTAGSITGDILNNGELRLLRTNDYTFAGDISGTGSVSNYLSGTTTLTGNNTYSGITYIRDGILQIGDGGTSGTLGTGNVTNNSALVFNRSDDSGYAGVISGTGAVTKESAGNFNLTGTNTYTGATTVNAGILSVNGSISNSTTTVNSGGTLGGTGTVGDVFINGGTFAPGNSIGTINVSGNVDFSGGGNYDVEVDAAGNSDKIVATGSATLNSGIVNVKAAPGTYAYATDYTILTASGGLGGTTFDSVNADLAFLTPTLSYDANNVFLKLTRNDVSFNDVASTRNQQAVAQAVDRNINDLSSLVSQITPLSSLAARQAFDSLSGVQHSNNQLVSRSVSSQFNKLLLNHGSQSASGSMAFNAQSPKATGYNSGSASQLVEARGWWTQGFGSFNKIDDTNNARGADYQTTGLALGFDVDWNDFVIGVAGSYARTDVDPYSGNSTIDSYQAAIYGSWQQDKLYVNASVGLGLHQVDASRTVIMGSSVSTAKADYDSFDINSTIETGKDFALGADTTLTPFAGVSYLYNTRESFTEKGAGSANLKVDKENDESLQTSIGLRVSHNIQMKNNRVLTPVASIAYVHEHMDSVTEVDARFNGLPSSSFVVEGPDLDRDRLQLGLGISGELTSSTRLVLGYYGEFAESHQNNAFSATLDMAF</sequence>
<dbReference type="InterPro" id="IPR011050">
    <property type="entry name" value="Pectin_lyase_fold/virulence"/>
</dbReference>
<name>F5SX13_9GAMM</name>
<feature type="signal peptide" evidence="2">
    <location>
        <begin position="1"/>
        <end position="37"/>
    </location>
</feature>
<keyword evidence="1 2" id="KW-0732">Signal</keyword>
<feature type="domain" description="Autotransporter" evidence="3">
    <location>
        <begin position="1179"/>
        <end position="1457"/>
    </location>
</feature>
<dbReference type="SUPFAM" id="SSF103515">
    <property type="entry name" value="Autotransporter"/>
    <property type="match status" value="1"/>
</dbReference>
<dbReference type="PROSITE" id="PS51208">
    <property type="entry name" value="AUTOTRANSPORTER"/>
    <property type="match status" value="1"/>
</dbReference>
<protein>
    <submittedName>
        <fullName evidence="4">Outermembrane transporter</fullName>
    </submittedName>
</protein>
<dbReference type="InterPro" id="IPR013425">
    <property type="entry name" value="Autotrns_rpt"/>
</dbReference>
<dbReference type="SUPFAM" id="SSF51126">
    <property type="entry name" value="Pectin lyase-like"/>
    <property type="match status" value="4"/>
</dbReference>
<dbReference type="InterPro" id="IPR006315">
    <property type="entry name" value="OM_autotransptr_brl_dom"/>
</dbReference>
<dbReference type="Gene3D" id="2.40.128.130">
    <property type="entry name" value="Autotransporter beta-domain"/>
    <property type="match status" value="1"/>
</dbReference>
<gene>
    <name evidence="4" type="ORF">MAMP_01900</name>
</gene>
<dbReference type="PANTHER" id="PTHR35037:SF3">
    <property type="entry name" value="C-TERMINAL REGION OF AIDA-LIKE PROTEIN"/>
    <property type="match status" value="1"/>
</dbReference>
<dbReference type="InterPro" id="IPR012332">
    <property type="entry name" value="Autotransporter_pectin_lyase_C"/>
</dbReference>
<evidence type="ECO:0000256" key="2">
    <source>
        <dbReference type="SAM" id="SignalP"/>
    </source>
</evidence>
<dbReference type="STRING" id="1026882.MAMP_01900"/>
<proteinExistence type="predicted"/>
<dbReference type="SMART" id="SM00869">
    <property type="entry name" value="Autotransporter"/>
    <property type="match status" value="1"/>
</dbReference>
<evidence type="ECO:0000313" key="4">
    <source>
        <dbReference type="EMBL" id="EGL54906.1"/>
    </source>
</evidence>
<dbReference type="RefSeq" id="WP_007144792.1">
    <property type="nucleotide sequence ID" value="NZ_AFIG01000001.1"/>
</dbReference>
<keyword evidence="5" id="KW-1185">Reference proteome</keyword>
<dbReference type="InterPro" id="IPR036709">
    <property type="entry name" value="Autotransporte_beta_dom_sf"/>
</dbReference>
<evidence type="ECO:0000313" key="5">
    <source>
        <dbReference type="Proteomes" id="UP000003544"/>
    </source>
</evidence>
<dbReference type="InterPro" id="IPR051551">
    <property type="entry name" value="Autotransporter_adhesion"/>
</dbReference>
<accession>F5SX13</accession>
<reference evidence="4 5" key="1">
    <citation type="journal article" date="2011" name="J. Bacteriol.">
        <title>Draft genome sequence of Methylophaga aminisulfidivorans MP T.</title>
        <authorList>
            <person name="Han G.H."/>
            <person name="Kim W."/>
            <person name="Chun J."/>
            <person name="Kim S.W."/>
        </authorList>
    </citation>
    <scope>NUCLEOTIDE SEQUENCE [LARGE SCALE GENOMIC DNA]</scope>
    <source>
        <strain evidence="5">MP(T)</strain>
    </source>
</reference>
<dbReference type="OrthoDB" id="5927866at2"/>
<evidence type="ECO:0000256" key="1">
    <source>
        <dbReference type="ARBA" id="ARBA00022729"/>
    </source>
</evidence>
<dbReference type="NCBIfam" id="TIGR02601">
    <property type="entry name" value="autotrns_rpt"/>
    <property type="match status" value="11"/>
</dbReference>
<dbReference type="Pfam" id="PF12951">
    <property type="entry name" value="PATR"/>
    <property type="match status" value="11"/>
</dbReference>
<dbReference type="InterPro" id="IPR005546">
    <property type="entry name" value="Autotransporte_beta"/>
</dbReference>
<dbReference type="Proteomes" id="UP000003544">
    <property type="component" value="Unassembled WGS sequence"/>
</dbReference>
<dbReference type="eggNOG" id="COG4625">
    <property type="taxonomic scope" value="Bacteria"/>
</dbReference>
<dbReference type="NCBIfam" id="TIGR01414">
    <property type="entry name" value="autotrans_barl"/>
    <property type="match status" value="1"/>
</dbReference>
<dbReference type="eggNOG" id="COG3210">
    <property type="taxonomic scope" value="Bacteria"/>
</dbReference>
<dbReference type="GO" id="GO:0019867">
    <property type="term" value="C:outer membrane"/>
    <property type="evidence" value="ECO:0007669"/>
    <property type="project" value="InterPro"/>
</dbReference>
<feature type="chain" id="PRO_5003326751" evidence="2">
    <location>
        <begin position="38"/>
        <end position="1457"/>
    </location>
</feature>
<organism evidence="4 5">
    <name type="scientific">Methylophaga aminisulfidivorans MP</name>
    <dbReference type="NCBI Taxonomy" id="1026882"/>
    <lineage>
        <taxon>Bacteria</taxon>
        <taxon>Pseudomonadati</taxon>
        <taxon>Pseudomonadota</taxon>
        <taxon>Gammaproteobacteria</taxon>
        <taxon>Thiotrichales</taxon>
        <taxon>Piscirickettsiaceae</taxon>
        <taxon>Methylophaga</taxon>
    </lineage>
</organism>
<dbReference type="Gene3D" id="2.160.20.20">
    <property type="match status" value="6"/>
</dbReference>
<dbReference type="PANTHER" id="PTHR35037">
    <property type="entry name" value="C-TERMINAL REGION OF AIDA-LIKE PROTEIN"/>
    <property type="match status" value="1"/>
</dbReference>
<dbReference type="EMBL" id="AFIG01000001">
    <property type="protein sequence ID" value="EGL54906.1"/>
    <property type="molecule type" value="Genomic_DNA"/>
</dbReference>
<comment type="caution">
    <text evidence="4">The sequence shown here is derived from an EMBL/GenBank/DDBJ whole genome shotgun (WGS) entry which is preliminary data.</text>
</comment>